<protein>
    <submittedName>
        <fullName evidence="1">Putative secreted peptide</fullName>
    </submittedName>
</protein>
<reference evidence="1" key="1">
    <citation type="submission" date="2018-01" db="EMBL/GenBank/DDBJ databases">
        <title>An insight into the sialome of Amazonian anophelines.</title>
        <authorList>
            <person name="Ribeiro J.M."/>
            <person name="Scarpassa V."/>
            <person name="Calvo E."/>
        </authorList>
    </citation>
    <scope>NUCLEOTIDE SEQUENCE</scope>
    <source>
        <tissue evidence="1">Salivary glands</tissue>
    </source>
</reference>
<name>A0A2M3ZMF1_9DIPT</name>
<proteinExistence type="predicted"/>
<evidence type="ECO:0000313" key="1">
    <source>
        <dbReference type="EMBL" id="MBW29685.1"/>
    </source>
</evidence>
<dbReference type="AlphaFoldDB" id="A0A2M3ZMF1"/>
<organism evidence="1">
    <name type="scientific">Anopheles braziliensis</name>
    <dbReference type="NCBI Taxonomy" id="58242"/>
    <lineage>
        <taxon>Eukaryota</taxon>
        <taxon>Metazoa</taxon>
        <taxon>Ecdysozoa</taxon>
        <taxon>Arthropoda</taxon>
        <taxon>Hexapoda</taxon>
        <taxon>Insecta</taxon>
        <taxon>Pterygota</taxon>
        <taxon>Neoptera</taxon>
        <taxon>Endopterygota</taxon>
        <taxon>Diptera</taxon>
        <taxon>Nematocera</taxon>
        <taxon>Culicoidea</taxon>
        <taxon>Culicidae</taxon>
        <taxon>Anophelinae</taxon>
        <taxon>Anopheles</taxon>
    </lineage>
</organism>
<dbReference type="EMBL" id="GGFM01008934">
    <property type="protein sequence ID" value="MBW29685.1"/>
    <property type="molecule type" value="Transcribed_RNA"/>
</dbReference>
<accession>A0A2M3ZMF1</accession>
<sequence length="66" mass="7855">MYLSLLLFCTSSHPPPFRANPTQHHALHNHFKPLLLRPRVILYHLQLCSARLDRKYGVEPEMCFLW</sequence>